<dbReference type="InterPro" id="IPR003152">
    <property type="entry name" value="FATC_dom"/>
</dbReference>
<dbReference type="GO" id="GO:0031137">
    <property type="term" value="P:regulation of conjugation with cellular fusion"/>
    <property type="evidence" value="ECO:0007669"/>
    <property type="project" value="UniProtKB-ARBA"/>
</dbReference>
<dbReference type="PROSITE" id="PS51190">
    <property type="entry name" value="FATC"/>
    <property type="match status" value="1"/>
</dbReference>
<dbReference type="PROSITE" id="PS50290">
    <property type="entry name" value="PI3_4_KINASE_3"/>
    <property type="match status" value="1"/>
</dbReference>
<dbReference type="Pfam" id="PF13513">
    <property type="entry name" value="HEAT_EZ"/>
    <property type="match status" value="1"/>
</dbReference>
<dbReference type="Pfam" id="PF02260">
    <property type="entry name" value="FATC"/>
    <property type="match status" value="1"/>
</dbReference>
<evidence type="ECO:0000256" key="9">
    <source>
        <dbReference type="ARBA" id="ARBA00023306"/>
    </source>
</evidence>
<proteinExistence type="inferred from homology"/>
<reference evidence="16 17" key="1">
    <citation type="journal article" date="2019" name="Nat. Ecol. Evol.">
        <title>Megaphylogeny resolves global patterns of mushroom evolution.</title>
        <authorList>
            <person name="Varga T."/>
            <person name="Krizsan K."/>
            <person name="Foldi C."/>
            <person name="Dima B."/>
            <person name="Sanchez-Garcia M."/>
            <person name="Sanchez-Ramirez S."/>
            <person name="Szollosi G.J."/>
            <person name="Szarkandi J.G."/>
            <person name="Papp V."/>
            <person name="Albert L."/>
            <person name="Andreopoulos W."/>
            <person name="Angelini C."/>
            <person name="Antonin V."/>
            <person name="Barry K.W."/>
            <person name="Bougher N.L."/>
            <person name="Buchanan P."/>
            <person name="Buyck B."/>
            <person name="Bense V."/>
            <person name="Catcheside P."/>
            <person name="Chovatia M."/>
            <person name="Cooper J."/>
            <person name="Damon W."/>
            <person name="Desjardin D."/>
            <person name="Finy P."/>
            <person name="Geml J."/>
            <person name="Haridas S."/>
            <person name="Hughes K."/>
            <person name="Justo A."/>
            <person name="Karasinski D."/>
            <person name="Kautmanova I."/>
            <person name="Kiss B."/>
            <person name="Kocsube S."/>
            <person name="Kotiranta H."/>
            <person name="LaButti K.M."/>
            <person name="Lechner B.E."/>
            <person name="Liimatainen K."/>
            <person name="Lipzen A."/>
            <person name="Lukacs Z."/>
            <person name="Mihaltcheva S."/>
            <person name="Morgado L.N."/>
            <person name="Niskanen T."/>
            <person name="Noordeloos M.E."/>
            <person name="Ohm R.A."/>
            <person name="Ortiz-Santana B."/>
            <person name="Ovrebo C."/>
            <person name="Racz N."/>
            <person name="Riley R."/>
            <person name="Savchenko A."/>
            <person name="Shiryaev A."/>
            <person name="Soop K."/>
            <person name="Spirin V."/>
            <person name="Szebenyi C."/>
            <person name="Tomsovsky M."/>
            <person name="Tulloss R.E."/>
            <person name="Uehling J."/>
            <person name="Grigoriev I.V."/>
            <person name="Vagvolgyi C."/>
            <person name="Papp T."/>
            <person name="Martin F.M."/>
            <person name="Miettinen O."/>
            <person name="Hibbett D.S."/>
            <person name="Nagy L.G."/>
        </authorList>
    </citation>
    <scope>NUCLEOTIDE SEQUENCE [LARGE SCALE GENOMIC DNA]</scope>
    <source>
        <strain evidence="16 17">CBS 166.37</strain>
    </source>
</reference>
<dbReference type="SMART" id="SM00146">
    <property type="entry name" value="PI3Kc"/>
    <property type="match status" value="1"/>
</dbReference>
<dbReference type="GO" id="GO:0005634">
    <property type="term" value="C:nucleus"/>
    <property type="evidence" value="ECO:0007669"/>
    <property type="project" value="TreeGrafter"/>
</dbReference>
<dbReference type="PROSITE" id="PS00915">
    <property type="entry name" value="PI3_4_KINASE_1"/>
    <property type="match status" value="1"/>
</dbReference>
<dbReference type="InterPro" id="IPR036738">
    <property type="entry name" value="FRB_sf"/>
</dbReference>
<dbReference type="InterPro" id="IPR009076">
    <property type="entry name" value="FRB_dom"/>
</dbReference>
<dbReference type="FunFam" id="1.25.10.10:FF:000371">
    <property type="entry name" value="Serine/threonine-protein kinase TOR"/>
    <property type="match status" value="1"/>
</dbReference>
<dbReference type="Pfam" id="PF00454">
    <property type="entry name" value="PI3_PI4_kinase"/>
    <property type="match status" value="1"/>
</dbReference>
<dbReference type="InterPro" id="IPR011009">
    <property type="entry name" value="Kinase-like_dom_sf"/>
</dbReference>
<keyword evidence="7 12" id="KW-0067">ATP-binding</keyword>
<dbReference type="Pfam" id="PF11865">
    <property type="entry name" value="mTOR_dom"/>
    <property type="match status" value="1"/>
</dbReference>
<dbReference type="InterPro" id="IPR011990">
    <property type="entry name" value="TPR-like_helical_dom_sf"/>
</dbReference>
<sequence>MASVAQSPQGDVLNQIFAGLKSKNAEIRQQSAVELRRFVSTAIAEMSSDTASKLWDDNINRRLFDLTHSQNSAEAFGGLLAIDKLLDIDQEETIESKRNLFRFYNYVKHLLPHPDVNLMLAASKTLGQIAEIGGQAFGERFMDFEVPAAIELMQPDKQDSPRYAGVLILKELARNSPTYFHSHIGIVFDNILVPLRDQRVIVREGAAELLAACLDIVTQRERQTRSPYLNKILQDAQTGLKQSQPEIIHGSLLTYRELLLHAGMFMKENFLDTADQILRFKSHRDLLVRKMVITMIPSLAAYDTQTFTEHFLHKAMGHLLTQLDKPNERSYAFIAIGHTANAVGSDMKPFLDSIMLHIKQGLQARGRKNAPSEEYIFQCVGMLAGAVGPNLTKLLHDQLDLMLACGLSEPLCQALIAIAKNIPPLLKTIQDRLLDLLSILLSGQPYKPLGAPPSLARTDISTITRDLNATQITANDKSPELITLALTTLGTFDFTGHVLNEFVRSCALPYLEDDNAEVRRAAALTCCTLLFRDPICYQSSSHAIEVISDVLDKLLTVGIADPDATIRRTVLSSLHERFDKHLAQAENVRSLFIALNDEDSDNRVTAVGLIGRLAKHNPAYVMPSLRKALIQLLTELEYSTVLRNREECTRLLTLLVSATQRLIKPYALPMLRVLLQKANDNNPTVAANVLMCLGELACVGGEEAIPHVPELMQVIISRLSDPSLIKRDAALHTLGQICSSTGYVIAPLVDYPQLLSLLGRILRTESAQPVRREVVKVLGILGALDPYRRKSRPEEEAASETAMTAGNQVPVTQHVASSTSDDYFQTVVITSLLAILKDQALSSHHHTVIEAIMSIFKTQGLRCVTFLPQIIPAFAAVTRGSTARIQEFHLQQLAILVSIIKQHVRNYMPDIFSLITELWENPTLQLPIVSLIEALGKALDAEFKPFLPTILPLVLKVFDGETSEKKMSTQIKVFDAFLTFGANIEEYLHLVIPIIVKSYERADGTTALRKRAIQTIDGLSRRVNFSDHASRIIHPLIRVLESSNNELRMAVMDTLCSLVIQLGSDFAIFVPTINKCLLRNRIPHPKYENLISKLLNGERLPQEMGILDLLLSENSRAPEFSAPAEATKMTVNQQHLKQAWDTSQVSTREDWIEWMHRLGVEFMKESPSHALRACMSLVDIHPPLAKELFNAAFLSCWGELYDQYQEDLVRSIEYAITSNTAPSDLIHRLLNLAEFMEHEEKPLPIEHRTLGEYAMKYMAYAKALHYKELEYFSESSPAVIEALISINTRLQQHDAAWGTLLTAREQYDVTKHEEWYERLGRWQEALAAYEKKADLDPGAPDVQIGRMKCLHALGEWDQLAAQVEQNWSNANHEDRREIAPMATAAAWSLNEWDSMGDYIATMKPDSPDRAFYKAILFVHQNQFPKALVQIAKARDLLDPELSSFVGEGYGRSYNVMVRAQMLSELEEIIAFKQYADQPERQATMRKTWMKRLQGCQPDVEVWQRILQVRTLVLNPEDDPLMWIKFANLCRKSDRMVLAEKTINSLLSPERRIHDHHHAKAPPNVVYAQLKYMWAKGDSQEESLSFLRQFSASLCRDLQHETNEHAHRSGVSKQKLAELSKLLARCYFKQGEWQVALKEDWGSRNVQDILHSYFLATHYDPSWYKAWHTWALANFEVIGYMENQNEYRTNDLPGDGLAAHVVQAVEGFFHSISLRNEDSLQDTLRLLTLWFKFGAHDDVSNAMGGGFSSVEVDTWLDVIPQIIARIQTPHANIRRNINLLLTDVGKHHPQALIYPLTVASKSSSVSRRNAAISIMDRMREHSPTIVTQALIVSHELIRVAILWHELWHEGLEEASRLYFTEKNPDAMIAALEPLHEMLEAGPTTARETSFAQVFGRELHEAREACRRYRMYGEPSELDKAWDIYYGVFKKVEKQLPQLTTLDLQYVSPSLLKARNLELAVPGTYQSGRPIIRISSFATKLTVIASKQRPRRLSLKGSDGRDYQFLLKGHEDLRQDERVMQLFSLVNTLLSVDTNSFKRRLHIQRFSVIPLAPNAGLLGWVQDSDTLHVLIRDYRDSRKVLLNIEYRLMLQMAPDYENLTLLQKVEVFEYALENTTGQDLYRVLWLKSTNSEHWLERRATYTRSLAVNSMVGHILGLGDRHPSNLLLERSTGKVVHIDFGDCFEVAMHREKFPEKVPFRLTRMLTHAMEVSGIEGSFRNTCEITMQVLRDNKESLMAVLEAFVYDPLINWRLMQTEVEVRRPEESEIDPERAAELARVAAHPQGPTRKLKADENDIFNEAEGETGAQEVRNERALFVYNRVQHKLTGRDFNPDVVLTVPEQVDKLIEQATSLENLCQCFSGWCAFW</sequence>
<accession>A0A5C3MFA6</accession>
<gene>
    <name evidence="16" type="ORF">BDQ12DRAFT_681366</name>
</gene>
<dbReference type="GO" id="GO:0106310">
    <property type="term" value="F:protein serine kinase activity"/>
    <property type="evidence" value="ECO:0007669"/>
    <property type="project" value="RHEA"/>
</dbReference>
<dbReference type="OrthoDB" id="381190at2759"/>
<dbReference type="GO" id="GO:0010972">
    <property type="term" value="P:negative regulation of G2/M transition of mitotic cell cycle"/>
    <property type="evidence" value="ECO:0007669"/>
    <property type="project" value="UniProtKB-ARBA"/>
</dbReference>
<keyword evidence="17" id="KW-1185">Reference proteome</keyword>
<dbReference type="Pfam" id="PF08771">
    <property type="entry name" value="FRB_dom"/>
    <property type="match status" value="1"/>
</dbReference>
<evidence type="ECO:0000256" key="12">
    <source>
        <dbReference type="RuleBase" id="RU364109"/>
    </source>
</evidence>
<comment type="catalytic activity">
    <reaction evidence="11">
        <text>L-seryl-[protein] + ATP = O-phospho-L-seryl-[protein] + ADP + H(+)</text>
        <dbReference type="Rhea" id="RHEA:17989"/>
        <dbReference type="Rhea" id="RHEA-COMP:9863"/>
        <dbReference type="Rhea" id="RHEA-COMP:11604"/>
        <dbReference type="ChEBI" id="CHEBI:15378"/>
        <dbReference type="ChEBI" id="CHEBI:29999"/>
        <dbReference type="ChEBI" id="CHEBI:30616"/>
        <dbReference type="ChEBI" id="CHEBI:83421"/>
        <dbReference type="ChEBI" id="CHEBI:456216"/>
        <dbReference type="EC" id="2.7.11.1"/>
    </reaction>
</comment>
<dbReference type="PANTHER" id="PTHR11139:SF9">
    <property type="entry name" value="SERINE_THREONINE-PROTEIN KINASE MTOR"/>
    <property type="match status" value="1"/>
</dbReference>
<dbReference type="GO" id="GO:0004674">
    <property type="term" value="F:protein serine/threonine kinase activity"/>
    <property type="evidence" value="ECO:0007669"/>
    <property type="project" value="UniProtKB-KW"/>
</dbReference>
<dbReference type="SUPFAM" id="SSF47212">
    <property type="entry name" value="FKBP12-rapamycin-binding domain of FKBP-rapamycin-associated protein (FRAP)"/>
    <property type="match status" value="1"/>
</dbReference>
<dbReference type="SUPFAM" id="SSF56112">
    <property type="entry name" value="Protein kinase-like (PK-like)"/>
    <property type="match status" value="1"/>
</dbReference>
<dbReference type="PANTHER" id="PTHR11139">
    <property type="entry name" value="ATAXIA TELANGIECTASIA MUTATED ATM -RELATED"/>
    <property type="match status" value="1"/>
</dbReference>
<dbReference type="GO" id="GO:0044877">
    <property type="term" value="F:protein-containing complex binding"/>
    <property type="evidence" value="ECO:0007669"/>
    <property type="project" value="InterPro"/>
</dbReference>
<comment type="similarity">
    <text evidence="1 12">Belongs to the PI3/PI4-kinase family.</text>
</comment>
<feature type="domain" description="FATC" evidence="15">
    <location>
        <begin position="2332"/>
        <end position="2364"/>
    </location>
</feature>
<dbReference type="Pfam" id="PF02259">
    <property type="entry name" value="FAT"/>
    <property type="match status" value="1"/>
</dbReference>
<dbReference type="InterPro" id="IPR003151">
    <property type="entry name" value="PIK-rel_kinase_FAT"/>
</dbReference>
<dbReference type="SMART" id="SM01346">
    <property type="entry name" value="DUF3385"/>
    <property type="match status" value="1"/>
</dbReference>
<dbReference type="InterPro" id="IPR016024">
    <property type="entry name" value="ARM-type_fold"/>
</dbReference>
<dbReference type="EMBL" id="ML213598">
    <property type="protein sequence ID" value="TFK39861.1"/>
    <property type="molecule type" value="Genomic_DNA"/>
</dbReference>
<dbReference type="InterPro" id="IPR024585">
    <property type="entry name" value="mTOR_dom"/>
</dbReference>
<evidence type="ECO:0000256" key="1">
    <source>
        <dbReference type="ARBA" id="ARBA00011031"/>
    </source>
</evidence>
<dbReference type="InterPro" id="IPR050517">
    <property type="entry name" value="DDR_Repair_Kinase"/>
</dbReference>
<keyword evidence="3 12" id="KW-0808">Transferase</keyword>
<dbReference type="GO" id="GO:0031931">
    <property type="term" value="C:TORC1 complex"/>
    <property type="evidence" value="ECO:0007669"/>
    <property type="project" value="TreeGrafter"/>
</dbReference>
<dbReference type="GO" id="GO:0031932">
    <property type="term" value="C:TORC2 complex"/>
    <property type="evidence" value="ECO:0007669"/>
    <property type="project" value="TreeGrafter"/>
</dbReference>
<dbReference type="InterPro" id="IPR026683">
    <property type="entry name" value="TOR_cat"/>
</dbReference>
<evidence type="ECO:0000256" key="6">
    <source>
        <dbReference type="ARBA" id="ARBA00022777"/>
    </source>
</evidence>
<evidence type="ECO:0000313" key="16">
    <source>
        <dbReference type="EMBL" id="TFK39861.1"/>
    </source>
</evidence>
<dbReference type="Proteomes" id="UP000308652">
    <property type="component" value="Unassembled WGS sequence"/>
</dbReference>
<evidence type="ECO:0000256" key="10">
    <source>
        <dbReference type="ARBA" id="ARBA00047899"/>
    </source>
</evidence>
<feature type="domain" description="FAT" evidence="14">
    <location>
        <begin position="1249"/>
        <end position="1801"/>
    </location>
</feature>
<comment type="catalytic activity">
    <reaction evidence="10 12">
        <text>L-threonyl-[protein] + ATP = O-phospho-L-threonyl-[protein] + ADP + H(+)</text>
        <dbReference type="Rhea" id="RHEA:46608"/>
        <dbReference type="Rhea" id="RHEA-COMP:11060"/>
        <dbReference type="Rhea" id="RHEA-COMP:11605"/>
        <dbReference type="ChEBI" id="CHEBI:15378"/>
        <dbReference type="ChEBI" id="CHEBI:30013"/>
        <dbReference type="ChEBI" id="CHEBI:30616"/>
        <dbReference type="ChEBI" id="CHEBI:61977"/>
        <dbReference type="ChEBI" id="CHEBI:456216"/>
        <dbReference type="EC" id="2.7.11.1"/>
    </reaction>
</comment>
<dbReference type="InterPro" id="IPR000403">
    <property type="entry name" value="PI3/4_kinase_cat_dom"/>
</dbReference>
<dbReference type="FunFam" id="1.10.1070.11:FF:000029">
    <property type="entry name" value="Serine/threonine-protein kinase TOR"/>
    <property type="match status" value="1"/>
</dbReference>
<dbReference type="GO" id="GO:0000785">
    <property type="term" value="C:chromatin"/>
    <property type="evidence" value="ECO:0007669"/>
    <property type="project" value="UniProtKB-ARBA"/>
</dbReference>
<dbReference type="Gene3D" id="3.30.1010.10">
    <property type="entry name" value="Phosphatidylinositol 3-kinase Catalytic Subunit, Chain A, domain 4"/>
    <property type="match status" value="1"/>
</dbReference>
<dbReference type="Gene3D" id="1.20.120.150">
    <property type="entry name" value="FKBP12-rapamycin binding domain"/>
    <property type="match status" value="1"/>
</dbReference>
<dbReference type="SMART" id="SM01345">
    <property type="entry name" value="Rapamycin_bind"/>
    <property type="match status" value="1"/>
</dbReference>
<evidence type="ECO:0000259" key="15">
    <source>
        <dbReference type="PROSITE" id="PS51190"/>
    </source>
</evidence>
<dbReference type="GO" id="GO:0038202">
    <property type="term" value="P:TORC1 signaling"/>
    <property type="evidence" value="ECO:0007669"/>
    <property type="project" value="TreeGrafter"/>
</dbReference>
<keyword evidence="6 12" id="KW-0418">Kinase</keyword>
<dbReference type="InterPro" id="IPR057564">
    <property type="entry name" value="HEAT_ATR"/>
</dbReference>
<dbReference type="Pfam" id="PF23593">
    <property type="entry name" value="HEAT_ATR"/>
    <property type="match status" value="1"/>
</dbReference>
<dbReference type="GO" id="GO:0005737">
    <property type="term" value="C:cytoplasm"/>
    <property type="evidence" value="ECO:0007669"/>
    <property type="project" value="TreeGrafter"/>
</dbReference>
<dbReference type="FunFam" id="1.20.120.150:FF:000001">
    <property type="entry name" value="Serine/threonine-protein kinase TOR"/>
    <property type="match status" value="1"/>
</dbReference>
<dbReference type="InterPro" id="IPR036940">
    <property type="entry name" value="PI3/4_kinase_cat_sf"/>
</dbReference>
<keyword evidence="5 12" id="KW-0547">Nucleotide-binding</keyword>
<evidence type="ECO:0000313" key="17">
    <source>
        <dbReference type="Proteomes" id="UP000308652"/>
    </source>
</evidence>
<dbReference type="STRING" id="68775.A0A5C3MFA6"/>
<dbReference type="GO" id="GO:0051321">
    <property type="term" value="P:meiotic cell cycle"/>
    <property type="evidence" value="ECO:0007669"/>
    <property type="project" value="UniProtKB-KW"/>
</dbReference>
<dbReference type="SMART" id="SM01343">
    <property type="entry name" value="FATC"/>
    <property type="match status" value="1"/>
</dbReference>
<evidence type="ECO:0000256" key="5">
    <source>
        <dbReference type="ARBA" id="ARBA00022741"/>
    </source>
</evidence>
<evidence type="ECO:0000256" key="8">
    <source>
        <dbReference type="ARBA" id="ARBA00023254"/>
    </source>
</evidence>
<organism evidence="16 17">
    <name type="scientific">Crucibulum laeve</name>
    <dbReference type="NCBI Taxonomy" id="68775"/>
    <lineage>
        <taxon>Eukaryota</taxon>
        <taxon>Fungi</taxon>
        <taxon>Dikarya</taxon>
        <taxon>Basidiomycota</taxon>
        <taxon>Agaricomycotina</taxon>
        <taxon>Agaricomycetes</taxon>
        <taxon>Agaricomycetidae</taxon>
        <taxon>Agaricales</taxon>
        <taxon>Agaricineae</taxon>
        <taxon>Nidulariaceae</taxon>
        <taxon>Crucibulum</taxon>
    </lineage>
</organism>
<keyword evidence="8" id="KW-0469">Meiosis</keyword>
<evidence type="ECO:0000256" key="2">
    <source>
        <dbReference type="ARBA" id="ARBA00022527"/>
    </source>
</evidence>
<dbReference type="InterPro" id="IPR011989">
    <property type="entry name" value="ARM-like"/>
</dbReference>
<dbReference type="GO" id="GO:0016242">
    <property type="term" value="P:negative regulation of macroautophagy"/>
    <property type="evidence" value="ECO:0007669"/>
    <property type="project" value="TreeGrafter"/>
</dbReference>
<dbReference type="GO" id="GO:0005524">
    <property type="term" value="F:ATP binding"/>
    <property type="evidence" value="ECO:0007669"/>
    <property type="project" value="UniProtKB-KW"/>
</dbReference>
<dbReference type="SUPFAM" id="SSF48371">
    <property type="entry name" value="ARM repeat"/>
    <property type="match status" value="2"/>
</dbReference>
<protein>
    <recommendedName>
        <fullName evidence="12">Serine/threonine-protein kinase TOR</fullName>
        <ecNumber evidence="12">2.7.11.1</ecNumber>
    </recommendedName>
</protein>
<dbReference type="PROSITE" id="PS00916">
    <property type="entry name" value="PI3_4_KINASE_2"/>
    <property type="match status" value="1"/>
</dbReference>
<dbReference type="InterPro" id="IPR018936">
    <property type="entry name" value="PI3/4_kinase_CS"/>
</dbReference>
<dbReference type="Gene3D" id="1.10.1070.11">
    <property type="entry name" value="Phosphatidylinositol 3-/4-kinase, catalytic domain"/>
    <property type="match status" value="1"/>
</dbReference>
<dbReference type="EC" id="2.7.11.1" evidence="12"/>
<feature type="domain" description="PI3K/PI4K catalytic" evidence="13">
    <location>
        <begin position="1975"/>
        <end position="2288"/>
    </location>
</feature>
<keyword evidence="4" id="KW-0677">Repeat</keyword>
<dbReference type="Gene3D" id="1.25.40.10">
    <property type="entry name" value="Tetratricopeptide repeat domain"/>
    <property type="match status" value="1"/>
</dbReference>
<evidence type="ECO:0000259" key="14">
    <source>
        <dbReference type="PROSITE" id="PS51189"/>
    </source>
</evidence>
<dbReference type="PROSITE" id="PS51189">
    <property type="entry name" value="FAT"/>
    <property type="match status" value="1"/>
</dbReference>
<evidence type="ECO:0000256" key="7">
    <source>
        <dbReference type="ARBA" id="ARBA00022840"/>
    </source>
</evidence>
<evidence type="ECO:0000256" key="4">
    <source>
        <dbReference type="ARBA" id="ARBA00022737"/>
    </source>
</evidence>
<dbReference type="GO" id="GO:0045944">
    <property type="term" value="P:positive regulation of transcription by RNA polymerase II"/>
    <property type="evidence" value="ECO:0007669"/>
    <property type="project" value="UniProtKB-ARBA"/>
</dbReference>
<dbReference type="InterPro" id="IPR014009">
    <property type="entry name" value="PIK_FAT"/>
</dbReference>
<dbReference type="CDD" id="cd05169">
    <property type="entry name" value="PIKKc_TOR"/>
    <property type="match status" value="1"/>
</dbReference>
<name>A0A5C3MFA6_9AGAR</name>
<dbReference type="Gene3D" id="1.25.10.10">
    <property type="entry name" value="Leucine-rich Repeat Variant"/>
    <property type="match status" value="4"/>
</dbReference>
<dbReference type="FunFam" id="3.30.1010.10:FF:000004">
    <property type="entry name" value="Serine/threonine-protein kinase TOR"/>
    <property type="match status" value="1"/>
</dbReference>
<keyword evidence="2 12" id="KW-0723">Serine/threonine-protein kinase</keyword>
<dbReference type="GO" id="GO:1901992">
    <property type="term" value="P:positive regulation of mitotic cell cycle phase transition"/>
    <property type="evidence" value="ECO:0007669"/>
    <property type="project" value="UniProtKB-ARBA"/>
</dbReference>
<evidence type="ECO:0000259" key="13">
    <source>
        <dbReference type="PROSITE" id="PS50290"/>
    </source>
</evidence>
<evidence type="ECO:0000256" key="3">
    <source>
        <dbReference type="ARBA" id="ARBA00022679"/>
    </source>
</evidence>
<keyword evidence="9" id="KW-0131">Cell cycle</keyword>
<evidence type="ECO:0000256" key="11">
    <source>
        <dbReference type="ARBA" id="ARBA00048679"/>
    </source>
</evidence>